<dbReference type="AlphaFoldDB" id="A0A644Z8F1"/>
<dbReference type="EMBL" id="VSSQ01007846">
    <property type="protein sequence ID" value="MPM37156.1"/>
    <property type="molecule type" value="Genomic_DNA"/>
</dbReference>
<evidence type="ECO:0000313" key="1">
    <source>
        <dbReference type="EMBL" id="MPM37156.1"/>
    </source>
</evidence>
<comment type="caution">
    <text evidence="1">The sequence shown here is derived from an EMBL/GenBank/DDBJ whole genome shotgun (WGS) entry which is preliminary data.</text>
</comment>
<protein>
    <submittedName>
        <fullName evidence="1">Uncharacterized protein</fullName>
    </submittedName>
</protein>
<accession>A0A644Z8F1</accession>
<name>A0A644Z8F1_9ZZZZ</name>
<sequence length="159" mass="17367">MLHRGGKDDLRAGAAKVLELADEQVQLLGGAKHHLNKHGIVPGDAAAFHHVGAGGDVGIEFHLLAGLHLQIDEGFDKVPQGTGGQLCVVPQDKPCLFQAVYARRNGGRGEEHLVRDDLQRRSGVLLQKVENLRINLVHVTKTPSLFRLLRILPHVMQKV</sequence>
<gene>
    <name evidence="1" type="ORF">SDC9_83762</name>
</gene>
<reference evidence="1" key="1">
    <citation type="submission" date="2019-08" db="EMBL/GenBank/DDBJ databases">
        <authorList>
            <person name="Kucharzyk K."/>
            <person name="Murdoch R.W."/>
            <person name="Higgins S."/>
            <person name="Loffler F."/>
        </authorList>
    </citation>
    <scope>NUCLEOTIDE SEQUENCE</scope>
</reference>
<proteinExistence type="predicted"/>
<organism evidence="1">
    <name type="scientific">bioreactor metagenome</name>
    <dbReference type="NCBI Taxonomy" id="1076179"/>
    <lineage>
        <taxon>unclassified sequences</taxon>
        <taxon>metagenomes</taxon>
        <taxon>ecological metagenomes</taxon>
    </lineage>
</organism>